<dbReference type="Pfam" id="PF01609">
    <property type="entry name" value="DDE_Tnp_1"/>
    <property type="match status" value="1"/>
</dbReference>
<evidence type="ECO:0000313" key="3">
    <source>
        <dbReference type="Proteomes" id="UP000016016"/>
    </source>
</evidence>
<dbReference type="PANTHER" id="PTHR35604:SF2">
    <property type="entry name" value="TRANSPOSASE INSH FOR INSERTION SEQUENCE ELEMENT IS5A-RELATED"/>
    <property type="match status" value="1"/>
</dbReference>
<dbReference type="AlphaFoldDB" id="E1GUA2"/>
<feature type="domain" description="Transposase IS4-like" evidence="1">
    <location>
        <begin position="28"/>
        <end position="109"/>
    </location>
</feature>
<gene>
    <name evidence="2" type="ORF">HMPREF9018_1118</name>
</gene>
<protein>
    <recommendedName>
        <fullName evidence="1">Transposase IS4-like domain-containing protein</fullName>
    </recommendedName>
</protein>
<reference evidence="2 3" key="1">
    <citation type="submission" date="2010-09" db="EMBL/GenBank/DDBJ databases">
        <authorList>
            <person name="Harkins D.M."/>
            <person name="Madupu R."/>
            <person name="Durkin A.S."/>
            <person name="Torralba M."/>
            <person name="Methe B."/>
            <person name="Sutton G.G."/>
            <person name="Nelson K.E."/>
        </authorList>
    </citation>
    <scope>NUCLEOTIDE SEQUENCE [LARGE SCALE GENOMIC DNA]</scope>
    <source>
        <strain evidence="2 3">CRIS 21A-A</strain>
    </source>
</reference>
<comment type="caution">
    <text evidence="2">The sequence shown here is derived from an EMBL/GenBank/DDBJ whole genome shotgun (WGS) entry which is preliminary data.</text>
</comment>
<evidence type="ECO:0000313" key="2">
    <source>
        <dbReference type="EMBL" id="EFN91849.1"/>
    </source>
</evidence>
<sequence length="130" mass="14766">MEDRNEADGRDSSEKAIVKEVVKPNVDGDARWIKKMSKLHLGYKRYTVIDENGLILAEDTTAANESDIKHFETPLQKASLPVRTPVYADKGYNSSENKEILTRMKLKSRIIYRGVRARRLQKGSNVSMLA</sequence>
<dbReference type="GO" id="GO:0006313">
    <property type="term" value="P:DNA transposition"/>
    <property type="evidence" value="ECO:0007669"/>
    <property type="project" value="InterPro"/>
</dbReference>
<proteinExistence type="predicted"/>
<dbReference type="PANTHER" id="PTHR35604">
    <property type="entry name" value="TRANSPOSASE INSH FOR INSERTION SEQUENCE ELEMENT IS5A-RELATED"/>
    <property type="match status" value="1"/>
</dbReference>
<dbReference type="GO" id="GO:0003677">
    <property type="term" value="F:DNA binding"/>
    <property type="evidence" value="ECO:0007669"/>
    <property type="project" value="InterPro"/>
</dbReference>
<dbReference type="InterPro" id="IPR002559">
    <property type="entry name" value="Transposase_11"/>
</dbReference>
<organism evidence="2 3">
    <name type="scientific">Prevotella amnii CRIS 21A-A</name>
    <dbReference type="NCBI Taxonomy" id="679191"/>
    <lineage>
        <taxon>Bacteria</taxon>
        <taxon>Pseudomonadati</taxon>
        <taxon>Bacteroidota</taxon>
        <taxon>Bacteroidia</taxon>
        <taxon>Bacteroidales</taxon>
        <taxon>Prevotellaceae</taxon>
        <taxon>Prevotella</taxon>
    </lineage>
</organism>
<accession>E1GUA2</accession>
<dbReference type="EMBL" id="ADFQ01000016">
    <property type="protein sequence ID" value="EFN91849.1"/>
    <property type="molecule type" value="Genomic_DNA"/>
</dbReference>
<evidence type="ECO:0000259" key="1">
    <source>
        <dbReference type="Pfam" id="PF01609"/>
    </source>
</evidence>
<name>E1GUA2_9BACT</name>
<dbReference type="Proteomes" id="UP000016016">
    <property type="component" value="Unassembled WGS sequence"/>
</dbReference>
<dbReference type="GO" id="GO:0004803">
    <property type="term" value="F:transposase activity"/>
    <property type="evidence" value="ECO:0007669"/>
    <property type="project" value="InterPro"/>
</dbReference>
<dbReference type="eggNOG" id="COG3039">
    <property type="taxonomic scope" value="Bacteria"/>
</dbReference>